<dbReference type="PROSITE" id="PS00687">
    <property type="entry name" value="ALDEHYDE_DEHYDR_GLU"/>
    <property type="match status" value="1"/>
</dbReference>
<organism evidence="6 7">
    <name type="scientific">Conexibacter arvalis</name>
    <dbReference type="NCBI Taxonomy" id="912552"/>
    <lineage>
        <taxon>Bacteria</taxon>
        <taxon>Bacillati</taxon>
        <taxon>Actinomycetota</taxon>
        <taxon>Thermoleophilia</taxon>
        <taxon>Solirubrobacterales</taxon>
        <taxon>Conexibacteraceae</taxon>
        <taxon>Conexibacter</taxon>
    </lineage>
</organism>
<dbReference type="RefSeq" id="WP_183340409.1">
    <property type="nucleotide sequence ID" value="NZ_JACHNU010000001.1"/>
</dbReference>
<dbReference type="Gene3D" id="3.40.605.10">
    <property type="entry name" value="Aldehyde Dehydrogenase, Chain A, domain 1"/>
    <property type="match status" value="1"/>
</dbReference>
<evidence type="ECO:0000259" key="5">
    <source>
        <dbReference type="Pfam" id="PF00171"/>
    </source>
</evidence>
<comment type="similarity">
    <text evidence="1 4">Belongs to the aldehyde dehydrogenase family.</text>
</comment>
<evidence type="ECO:0000313" key="6">
    <source>
        <dbReference type="EMBL" id="MBB4661875.1"/>
    </source>
</evidence>
<dbReference type="Gene3D" id="3.40.309.10">
    <property type="entry name" value="Aldehyde Dehydrogenase, Chain A, domain 2"/>
    <property type="match status" value="1"/>
</dbReference>
<dbReference type="InterPro" id="IPR016163">
    <property type="entry name" value="Ald_DH_C"/>
</dbReference>
<keyword evidence="2 4" id="KW-0560">Oxidoreductase</keyword>
<sequence length="503" mass="51863">MAVTVRETAARGDSEGERRARAFAAREHGALIDGRLDPLEGAERPAVEDPATEAALGAVPLADGAAVDRAVAAARRAWEDGRWSGLNPAEQETVLRRAAALVREHGDELAWLETLDNGKTLTEARGDVGGVAAVLDYYAGWPSKLAGAVHATDRRFLALSVGEPVGVCAQIVPWNYPLLMASWKLGPALAAGCTVVLKPAEQTPLSALRLGELLLEAGLPEGVVNVLPGDGRAGAALSAHPGVHKVAFTGSTAVGRAVMAAGAPTVKRVTLELGGKNPNVVFADADLDAALEGALGGAFENQGQACIAGSRLLVERAAHDELVARLAERAAALKVAPGWEEGAEMGPLVSAGQLSRVLGYVRGAAEEGARIATAADPRAAFADGPGHFMAPTVVGGVTPAMTIFREEVFGPVVTVTPFDSEAEAIALANDTDYGLSAGVWTRDVSRAVRAARAIRAGTVWVNAYGSIRPEVPFGGIGQSGLGRELGAAALGAYRETKSIFIAE</sequence>
<comment type="caution">
    <text evidence="6">The sequence shown here is derived from an EMBL/GenBank/DDBJ whole genome shotgun (WGS) entry which is preliminary data.</text>
</comment>
<dbReference type="PANTHER" id="PTHR11699">
    <property type="entry name" value="ALDEHYDE DEHYDROGENASE-RELATED"/>
    <property type="match status" value="1"/>
</dbReference>
<evidence type="ECO:0000256" key="1">
    <source>
        <dbReference type="ARBA" id="ARBA00009986"/>
    </source>
</evidence>
<dbReference type="Proteomes" id="UP000585272">
    <property type="component" value="Unassembled WGS sequence"/>
</dbReference>
<dbReference type="PROSITE" id="PS00070">
    <property type="entry name" value="ALDEHYDE_DEHYDR_CYS"/>
    <property type="match status" value="1"/>
</dbReference>
<feature type="domain" description="Aldehyde dehydrogenase" evidence="5">
    <location>
        <begin position="44"/>
        <end position="499"/>
    </location>
</feature>
<dbReference type="InterPro" id="IPR015590">
    <property type="entry name" value="Aldehyde_DH_dom"/>
</dbReference>
<reference evidence="6 7" key="1">
    <citation type="submission" date="2020-08" db="EMBL/GenBank/DDBJ databases">
        <title>Genomic Encyclopedia of Archaeal and Bacterial Type Strains, Phase II (KMG-II): from individual species to whole genera.</title>
        <authorList>
            <person name="Goeker M."/>
        </authorList>
    </citation>
    <scope>NUCLEOTIDE SEQUENCE [LARGE SCALE GENOMIC DNA]</scope>
    <source>
        <strain evidence="6 7">DSM 23288</strain>
    </source>
</reference>
<accession>A0A840IC23</accession>
<dbReference type="Pfam" id="PF00171">
    <property type="entry name" value="Aldedh"/>
    <property type="match status" value="1"/>
</dbReference>
<name>A0A840IC23_9ACTN</name>
<proteinExistence type="inferred from homology"/>
<dbReference type="InterPro" id="IPR016161">
    <property type="entry name" value="Ald_DH/histidinol_DH"/>
</dbReference>
<dbReference type="SUPFAM" id="SSF53720">
    <property type="entry name" value="ALDH-like"/>
    <property type="match status" value="1"/>
</dbReference>
<dbReference type="InterPro" id="IPR016162">
    <property type="entry name" value="Ald_DH_N"/>
</dbReference>
<evidence type="ECO:0000256" key="2">
    <source>
        <dbReference type="ARBA" id="ARBA00023002"/>
    </source>
</evidence>
<evidence type="ECO:0000256" key="3">
    <source>
        <dbReference type="PROSITE-ProRule" id="PRU10007"/>
    </source>
</evidence>
<feature type="active site" evidence="3">
    <location>
        <position position="272"/>
    </location>
</feature>
<evidence type="ECO:0000256" key="4">
    <source>
        <dbReference type="RuleBase" id="RU003345"/>
    </source>
</evidence>
<gene>
    <name evidence="6" type="ORF">BDZ31_001448</name>
</gene>
<dbReference type="EC" id="1.2.1.39" evidence="6"/>
<dbReference type="EMBL" id="JACHNU010000001">
    <property type="protein sequence ID" value="MBB4661875.1"/>
    <property type="molecule type" value="Genomic_DNA"/>
</dbReference>
<dbReference type="GO" id="GO:0008957">
    <property type="term" value="F:phenylacetaldehyde dehydrogenase (NAD+) activity"/>
    <property type="evidence" value="ECO:0007669"/>
    <property type="project" value="UniProtKB-EC"/>
</dbReference>
<dbReference type="InterPro" id="IPR016160">
    <property type="entry name" value="Ald_DH_CS_CYS"/>
</dbReference>
<protein>
    <submittedName>
        <fullName evidence="6">Phenylacetaldehyde dehydrogenase</fullName>
        <ecNumber evidence="6">1.2.1.39</ecNumber>
    </submittedName>
</protein>
<dbReference type="FunFam" id="3.40.605.10:FF:000007">
    <property type="entry name" value="NAD/NADP-dependent betaine aldehyde dehydrogenase"/>
    <property type="match status" value="1"/>
</dbReference>
<evidence type="ECO:0000313" key="7">
    <source>
        <dbReference type="Proteomes" id="UP000585272"/>
    </source>
</evidence>
<dbReference type="FunFam" id="3.40.309.10:FF:000012">
    <property type="entry name" value="Betaine aldehyde dehydrogenase"/>
    <property type="match status" value="1"/>
</dbReference>
<dbReference type="InterPro" id="IPR029510">
    <property type="entry name" value="Ald_DH_CS_GLU"/>
</dbReference>
<keyword evidence="7" id="KW-1185">Reference proteome</keyword>
<dbReference type="AlphaFoldDB" id="A0A840IC23"/>